<sequence>LYNLCAEERACEDARVVLARGLDRGVLPVEIFIKQTRSLAREQFLKKALVRKIAQGMGLEDAHRL</sequence>
<proteinExistence type="predicted"/>
<feature type="non-terminal residue" evidence="1">
    <location>
        <position position="1"/>
    </location>
</feature>
<evidence type="ECO:0000313" key="2">
    <source>
        <dbReference type="Proteomes" id="UP001186974"/>
    </source>
</evidence>
<dbReference type="EMBL" id="JAWDJW010000816">
    <property type="protein sequence ID" value="KAK3079974.1"/>
    <property type="molecule type" value="Genomic_DNA"/>
</dbReference>
<gene>
    <name evidence="1" type="ORF">LTS18_003468</name>
</gene>
<organism evidence="1 2">
    <name type="scientific">Coniosporium uncinatum</name>
    <dbReference type="NCBI Taxonomy" id="93489"/>
    <lineage>
        <taxon>Eukaryota</taxon>
        <taxon>Fungi</taxon>
        <taxon>Dikarya</taxon>
        <taxon>Ascomycota</taxon>
        <taxon>Pezizomycotina</taxon>
        <taxon>Dothideomycetes</taxon>
        <taxon>Dothideomycetes incertae sedis</taxon>
        <taxon>Coniosporium</taxon>
    </lineage>
</organism>
<comment type="caution">
    <text evidence="1">The sequence shown here is derived from an EMBL/GenBank/DDBJ whole genome shotgun (WGS) entry which is preliminary data.</text>
</comment>
<protein>
    <submittedName>
        <fullName evidence="1">Uncharacterized protein</fullName>
    </submittedName>
</protein>
<accession>A0ACC3DT69</accession>
<keyword evidence="2" id="KW-1185">Reference proteome</keyword>
<evidence type="ECO:0000313" key="1">
    <source>
        <dbReference type="EMBL" id="KAK3079974.1"/>
    </source>
</evidence>
<name>A0ACC3DT69_9PEZI</name>
<reference evidence="1" key="1">
    <citation type="submission" date="2024-09" db="EMBL/GenBank/DDBJ databases">
        <title>Black Yeasts Isolated from many extreme environments.</title>
        <authorList>
            <person name="Coleine C."/>
            <person name="Stajich J.E."/>
            <person name="Selbmann L."/>
        </authorList>
    </citation>
    <scope>NUCLEOTIDE SEQUENCE</scope>
    <source>
        <strain evidence="1">CCFEE 5737</strain>
    </source>
</reference>
<dbReference type="Proteomes" id="UP001186974">
    <property type="component" value="Unassembled WGS sequence"/>
</dbReference>